<sequence>MWLIAGTIQCGIASLAPSPGILSLVSVIEHDLLSLVSKHSFIGLVSTEEQGSNKLNSQSTLARLDEVPSRQPCPPRQISGLLLAHITTTPSVDAPQQ</sequence>
<comment type="caution">
    <text evidence="1">The sequence shown here is derived from an EMBL/GenBank/DDBJ whole genome shotgun (WGS) entry which is preliminary data.</text>
</comment>
<proteinExistence type="predicted"/>
<keyword evidence="2" id="KW-1185">Reference proteome</keyword>
<dbReference type="AlphaFoldDB" id="A0A9P9IMW7"/>
<organism evidence="1 2">
    <name type="scientific">Dactylonectria estremocensis</name>
    <dbReference type="NCBI Taxonomy" id="1079267"/>
    <lineage>
        <taxon>Eukaryota</taxon>
        <taxon>Fungi</taxon>
        <taxon>Dikarya</taxon>
        <taxon>Ascomycota</taxon>
        <taxon>Pezizomycotina</taxon>
        <taxon>Sordariomycetes</taxon>
        <taxon>Hypocreomycetidae</taxon>
        <taxon>Hypocreales</taxon>
        <taxon>Nectriaceae</taxon>
        <taxon>Dactylonectria</taxon>
    </lineage>
</organism>
<dbReference type="EMBL" id="JAGMUU010000023">
    <property type="protein sequence ID" value="KAH7126407.1"/>
    <property type="molecule type" value="Genomic_DNA"/>
</dbReference>
<dbReference type="Proteomes" id="UP000717696">
    <property type="component" value="Unassembled WGS sequence"/>
</dbReference>
<reference evidence="1" key="1">
    <citation type="journal article" date="2021" name="Nat. Commun.">
        <title>Genetic determinants of endophytism in the Arabidopsis root mycobiome.</title>
        <authorList>
            <person name="Mesny F."/>
            <person name="Miyauchi S."/>
            <person name="Thiergart T."/>
            <person name="Pickel B."/>
            <person name="Atanasova L."/>
            <person name="Karlsson M."/>
            <person name="Huettel B."/>
            <person name="Barry K.W."/>
            <person name="Haridas S."/>
            <person name="Chen C."/>
            <person name="Bauer D."/>
            <person name="Andreopoulos W."/>
            <person name="Pangilinan J."/>
            <person name="LaButti K."/>
            <person name="Riley R."/>
            <person name="Lipzen A."/>
            <person name="Clum A."/>
            <person name="Drula E."/>
            <person name="Henrissat B."/>
            <person name="Kohler A."/>
            <person name="Grigoriev I.V."/>
            <person name="Martin F.M."/>
            <person name="Hacquard S."/>
        </authorList>
    </citation>
    <scope>NUCLEOTIDE SEQUENCE</scope>
    <source>
        <strain evidence="1">MPI-CAGE-AT-0021</strain>
    </source>
</reference>
<gene>
    <name evidence="1" type="ORF">B0J13DRAFT_148353</name>
</gene>
<accession>A0A9P9IMW7</accession>
<evidence type="ECO:0000313" key="1">
    <source>
        <dbReference type="EMBL" id="KAH7126407.1"/>
    </source>
</evidence>
<evidence type="ECO:0000313" key="2">
    <source>
        <dbReference type="Proteomes" id="UP000717696"/>
    </source>
</evidence>
<protein>
    <submittedName>
        <fullName evidence="1">Uncharacterized protein</fullName>
    </submittedName>
</protein>
<name>A0A9P9IMW7_9HYPO</name>